<feature type="transmembrane region" description="Helical" evidence="5">
    <location>
        <begin position="82"/>
        <end position="99"/>
    </location>
</feature>
<keyword evidence="4 5" id="KW-0472">Membrane</keyword>
<feature type="transmembrane region" description="Helical" evidence="5">
    <location>
        <begin position="165"/>
        <end position="186"/>
    </location>
</feature>
<feature type="transmembrane region" description="Helical" evidence="5">
    <location>
        <begin position="141"/>
        <end position="159"/>
    </location>
</feature>
<dbReference type="CDD" id="cd09323">
    <property type="entry name" value="TDT_SLAC1_like"/>
    <property type="match status" value="1"/>
</dbReference>
<feature type="transmembrane region" description="Helical" evidence="5">
    <location>
        <begin position="7"/>
        <end position="28"/>
    </location>
</feature>
<sequence length="318" mass="35626">MNAQPRLPYFPVAWFAMIMGLLGFAIVWSRADALLAVPSVVGDALRIFAVVALLGVATLYLTKLIRHRDAVVKELNHPIKRNFFATISISLILLSIAFLEDAPGLSLIFWSVGAALHLLFTLYVMSVWINHTNFQIQHMNPAWFIPVVGNILVPIAGVHHASPEISWLFFSIGLVFWIVLLTIVFYRIIFHDPLPERLVPTLFILVAPPAVGFISYLSLTDSLDPFARVLFYTGLFLTLLLFSLVGRFGRLKFFISWWAYSFPMAAMTLAAIKMHGLTGDPFHYVIGVVMIAVLTFIIGALLIRTGIAVKRREICVEE</sequence>
<keyword evidence="7" id="KW-1185">Reference proteome</keyword>
<dbReference type="InterPro" id="IPR038665">
    <property type="entry name" value="Voltage-dep_anion_channel_sf"/>
</dbReference>
<reference evidence="6 7" key="1">
    <citation type="submission" date="2016-10" db="EMBL/GenBank/DDBJ databases">
        <authorList>
            <person name="de Groot N.N."/>
        </authorList>
    </citation>
    <scope>NUCLEOTIDE SEQUENCE [LARGE SCALE GENOMIC DNA]</scope>
    <source>
        <strain evidence="6 7">B7-7</strain>
    </source>
</reference>
<dbReference type="GO" id="GO:0005886">
    <property type="term" value="C:plasma membrane"/>
    <property type="evidence" value="ECO:0007669"/>
    <property type="project" value="TreeGrafter"/>
</dbReference>
<dbReference type="STRING" id="867345.SAMN05421693_11857"/>
<feature type="transmembrane region" description="Helical" evidence="5">
    <location>
        <begin position="198"/>
        <end position="219"/>
    </location>
</feature>
<gene>
    <name evidence="6" type="ORF">SAMN05421693_11857</name>
</gene>
<accession>A0A1H9DPF1</accession>
<evidence type="ECO:0000256" key="3">
    <source>
        <dbReference type="ARBA" id="ARBA00022989"/>
    </source>
</evidence>
<keyword evidence="2 5" id="KW-0812">Transmembrane</keyword>
<evidence type="ECO:0000256" key="1">
    <source>
        <dbReference type="ARBA" id="ARBA00004141"/>
    </source>
</evidence>
<dbReference type="OrthoDB" id="309023at2"/>
<dbReference type="InterPro" id="IPR052951">
    <property type="entry name" value="Tellurite_res_ion_channel"/>
</dbReference>
<dbReference type="Pfam" id="PF03595">
    <property type="entry name" value="SLAC1"/>
    <property type="match status" value="1"/>
</dbReference>
<feature type="transmembrane region" description="Helical" evidence="5">
    <location>
        <begin position="257"/>
        <end position="276"/>
    </location>
</feature>
<dbReference type="RefSeq" id="WP_090207428.1">
    <property type="nucleotide sequence ID" value="NZ_FOFO01000018.1"/>
</dbReference>
<dbReference type="PANTHER" id="PTHR37955">
    <property type="entry name" value="TELLURITE RESISTANCE PROTEIN TEHA"/>
    <property type="match status" value="1"/>
</dbReference>
<feature type="transmembrane region" description="Helical" evidence="5">
    <location>
        <begin position="40"/>
        <end position="61"/>
    </location>
</feature>
<feature type="transmembrane region" description="Helical" evidence="5">
    <location>
        <begin position="105"/>
        <end position="129"/>
    </location>
</feature>
<dbReference type="InterPro" id="IPR004695">
    <property type="entry name" value="SLAC1/Mae1/Ssu1/TehA"/>
</dbReference>
<evidence type="ECO:0000313" key="7">
    <source>
        <dbReference type="Proteomes" id="UP000199496"/>
    </source>
</evidence>
<evidence type="ECO:0000256" key="2">
    <source>
        <dbReference type="ARBA" id="ARBA00022692"/>
    </source>
</evidence>
<evidence type="ECO:0000313" key="6">
    <source>
        <dbReference type="EMBL" id="SEQ15291.1"/>
    </source>
</evidence>
<keyword evidence="3 5" id="KW-1133">Transmembrane helix</keyword>
<evidence type="ECO:0000256" key="4">
    <source>
        <dbReference type="ARBA" id="ARBA00023136"/>
    </source>
</evidence>
<dbReference type="PANTHER" id="PTHR37955:SF1">
    <property type="entry name" value="DEP DOMAIN-CONTAINING PROTEIN"/>
    <property type="match status" value="1"/>
</dbReference>
<organism evidence="6 7">
    <name type="scientific">Ectothiorhodospira magna</name>
    <dbReference type="NCBI Taxonomy" id="867345"/>
    <lineage>
        <taxon>Bacteria</taxon>
        <taxon>Pseudomonadati</taxon>
        <taxon>Pseudomonadota</taxon>
        <taxon>Gammaproteobacteria</taxon>
        <taxon>Chromatiales</taxon>
        <taxon>Ectothiorhodospiraceae</taxon>
        <taxon>Ectothiorhodospira</taxon>
    </lineage>
</organism>
<feature type="transmembrane region" description="Helical" evidence="5">
    <location>
        <begin position="282"/>
        <end position="303"/>
    </location>
</feature>
<evidence type="ECO:0000256" key="5">
    <source>
        <dbReference type="SAM" id="Phobius"/>
    </source>
</evidence>
<dbReference type="Gene3D" id="1.50.10.150">
    <property type="entry name" value="Voltage-dependent anion channel"/>
    <property type="match status" value="1"/>
</dbReference>
<name>A0A1H9DPF1_9GAMM</name>
<dbReference type="Proteomes" id="UP000199496">
    <property type="component" value="Unassembled WGS sequence"/>
</dbReference>
<dbReference type="GO" id="GO:0046583">
    <property type="term" value="F:monoatomic cation efflux transmembrane transporter activity"/>
    <property type="evidence" value="ECO:0007669"/>
    <property type="project" value="TreeGrafter"/>
</dbReference>
<protein>
    <submittedName>
        <fullName evidence="6">Tellurite resistance protein</fullName>
    </submittedName>
</protein>
<comment type="subcellular location">
    <subcellularLocation>
        <location evidence="1">Membrane</location>
        <topology evidence="1">Multi-pass membrane protein</topology>
    </subcellularLocation>
</comment>
<proteinExistence type="predicted"/>
<dbReference type="AlphaFoldDB" id="A0A1H9DPF1"/>
<dbReference type="EMBL" id="FOFO01000018">
    <property type="protein sequence ID" value="SEQ15291.1"/>
    <property type="molecule type" value="Genomic_DNA"/>
</dbReference>
<feature type="transmembrane region" description="Helical" evidence="5">
    <location>
        <begin position="225"/>
        <end position="245"/>
    </location>
</feature>